<dbReference type="Proteomes" id="UP001556367">
    <property type="component" value="Unassembled WGS sequence"/>
</dbReference>
<keyword evidence="4" id="KW-1185">Reference proteome</keyword>
<evidence type="ECO:0000256" key="2">
    <source>
        <dbReference type="SAM" id="MobiDB-lite"/>
    </source>
</evidence>
<name>A0ABR3JMS8_9AGAR</name>
<proteinExistence type="predicted"/>
<organism evidence="3 4">
    <name type="scientific">Hohenbuehelia grisea</name>
    <dbReference type="NCBI Taxonomy" id="104357"/>
    <lineage>
        <taxon>Eukaryota</taxon>
        <taxon>Fungi</taxon>
        <taxon>Dikarya</taxon>
        <taxon>Basidiomycota</taxon>
        <taxon>Agaricomycotina</taxon>
        <taxon>Agaricomycetes</taxon>
        <taxon>Agaricomycetidae</taxon>
        <taxon>Agaricales</taxon>
        <taxon>Pleurotineae</taxon>
        <taxon>Pleurotaceae</taxon>
        <taxon>Hohenbuehelia</taxon>
    </lineage>
</organism>
<evidence type="ECO:0000313" key="3">
    <source>
        <dbReference type="EMBL" id="KAL0956683.1"/>
    </source>
</evidence>
<reference evidence="4" key="1">
    <citation type="submission" date="2024-06" db="EMBL/GenBank/DDBJ databases">
        <title>Multi-omics analyses provide insights into the biosynthesis of the anticancer antibiotic pleurotin in Hohenbuehelia grisea.</title>
        <authorList>
            <person name="Weaver J.A."/>
            <person name="Alberti F."/>
        </authorList>
    </citation>
    <scope>NUCLEOTIDE SEQUENCE [LARGE SCALE GENOMIC DNA]</scope>
    <source>
        <strain evidence="4">T-177</strain>
    </source>
</reference>
<comment type="caution">
    <text evidence="3">The sequence shown here is derived from an EMBL/GenBank/DDBJ whole genome shotgun (WGS) entry which is preliminary data.</text>
</comment>
<keyword evidence="1" id="KW-0175">Coiled coil</keyword>
<protein>
    <submittedName>
        <fullName evidence="3">Uncharacterized protein</fullName>
    </submittedName>
</protein>
<feature type="compositionally biased region" description="Low complexity" evidence="2">
    <location>
        <begin position="524"/>
        <end position="537"/>
    </location>
</feature>
<evidence type="ECO:0000313" key="4">
    <source>
        <dbReference type="Proteomes" id="UP001556367"/>
    </source>
</evidence>
<feature type="region of interest" description="Disordered" evidence="2">
    <location>
        <begin position="424"/>
        <end position="537"/>
    </location>
</feature>
<feature type="compositionally biased region" description="Basic and acidic residues" evidence="2">
    <location>
        <begin position="456"/>
        <end position="513"/>
    </location>
</feature>
<gene>
    <name evidence="3" type="ORF">HGRIS_002811</name>
</gene>
<feature type="coiled-coil region" evidence="1">
    <location>
        <begin position="129"/>
        <end position="179"/>
    </location>
</feature>
<dbReference type="EMBL" id="JASNQZ010000006">
    <property type="protein sequence ID" value="KAL0956683.1"/>
    <property type="molecule type" value="Genomic_DNA"/>
</dbReference>
<sequence length="537" mass="56542">MADVTSQRVVPGAPPPAPLSKNQKKKRKTKAKGDDGVDAPVAVPDSTSAALIEKAPEIEDVKEGSVAPELVAQPLDDDDLLKSSPIVELVNKRFRATNKKIQRISVYASTDSEKLNDDQKRTLKQLPTLEAVQKELSEVKKVIELYEGELAAGLSLKRVEAEKAEKARLADAVASTERASIAKTSEILTLIRLSSLLSSSDPSVLSLELQEAESHAVFSISEALFGEDLDARQTILDGYFSGVGDHNGVPYTRLAEIVHLHLNPPRAPTPPAAEPVEVESTPEVEAEPVAEAEEPQAVAGIPEVVSATGGFHFMQASELETPSFEESAEWVEKPVAFETQADDAPVYGTELNGHADPVAEAPVAVGNEAIDWAAEDDEGLPSIAGLHAKFGTSGSATPVGEPAEAEAPVAAEPQEQVAPVVGNGHANDAAKKAPAPGDEDDGFTQARGGRGRGRGFRGEHRGEHRGFRGGFRGEHRGGFRGGDRGGYRGHRGGGERGGFRGGRGDWRGDGEHRGRGRGRGRGGPPAASTPAAPATPA</sequence>
<accession>A0ABR3JMS8</accession>
<feature type="region of interest" description="Disordered" evidence="2">
    <location>
        <begin position="1"/>
        <end position="50"/>
    </location>
</feature>
<evidence type="ECO:0000256" key="1">
    <source>
        <dbReference type="SAM" id="Coils"/>
    </source>
</evidence>